<keyword evidence="7" id="KW-1185">Reference proteome</keyword>
<keyword evidence="4" id="KW-1133">Transmembrane helix</keyword>
<feature type="domain" description="HTH araC/xylS-type" evidence="5">
    <location>
        <begin position="253"/>
        <end position="356"/>
    </location>
</feature>
<feature type="transmembrane region" description="Helical" evidence="4">
    <location>
        <begin position="157"/>
        <end position="178"/>
    </location>
</feature>
<reference evidence="6" key="1">
    <citation type="submission" date="2020-08" db="EMBL/GenBank/DDBJ databases">
        <title>Novel species isolated from subtropical streams in China.</title>
        <authorList>
            <person name="Lu H."/>
        </authorList>
    </citation>
    <scope>NUCLEOTIDE SEQUENCE</scope>
    <source>
        <strain evidence="6">LX22W</strain>
    </source>
</reference>
<keyword evidence="3" id="KW-0804">Transcription</keyword>
<evidence type="ECO:0000259" key="5">
    <source>
        <dbReference type="PROSITE" id="PS01124"/>
    </source>
</evidence>
<dbReference type="Proteomes" id="UP000627446">
    <property type="component" value="Unassembled WGS sequence"/>
</dbReference>
<dbReference type="Gene3D" id="1.10.10.60">
    <property type="entry name" value="Homeodomain-like"/>
    <property type="match status" value="1"/>
</dbReference>
<accession>A0A923KPN4</accession>
<evidence type="ECO:0000313" key="7">
    <source>
        <dbReference type="Proteomes" id="UP000627446"/>
    </source>
</evidence>
<keyword evidence="1" id="KW-0805">Transcription regulation</keyword>
<dbReference type="GO" id="GO:0003700">
    <property type="term" value="F:DNA-binding transcription factor activity"/>
    <property type="evidence" value="ECO:0007669"/>
    <property type="project" value="InterPro"/>
</dbReference>
<comment type="caution">
    <text evidence="6">The sequence shown here is derived from an EMBL/GenBank/DDBJ whole genome shotgun (WGS) entry which is preliminary data.</text>
</comment>
<dbReference type="PROSITE" id="PS01124">
    <property type="entry name" value="HTH_ARAC_FAMILY_2"/>
    <property type="match status" value="1"/>
</dbReference>
<dbReference type="SUPFAM" id="SSF46689">
    <property type="entry name" value="Homeodomain-like"/>
    <property type="match status" value="1"/>
</dbReference>
<dbReference type="EMBL" id="JACOFZ010000003">
    <property type="protein sequence ID" value="MBC3882003.1"/>
    <property type="molecule type" value="Genomic_DNA"/>
</dbReference>
<gene>
    <name evidence="6" type="ORF">H8K36_11490</name>
</gene>
<name>A0A923KPN4_9BURK</name>
<evidence type="ECO:0000256" key="2">
    <source>
        <dbReference type="ARBA" id="ARBA00023125"/>
    </source>
</evidence>
<feature type="transmembrane region" description="Helical" evidence="4">
    <location>
        <begin position="67"/>
        <end position="84"/>
    </location>
</feature>
<keyword evidence="4" id="KW-0472">Membrane</keyword>
<organism evidence="6 7">
    <name type="scientific">Undibacterium nitidum</name>
    <dbReference type="NCBI Taxonomy" id="2762298"/>
    <lineage>
        <taxon>Bacteria</taxon>
        <taxon>Pseudomonadati</taxon>
        <taxon>Pseudomonadota</taxon>
        <taxon>Betaproteobacteria</taxon>
        <taxon>Burkholderiales</taxon>
        <taxon>Oxalobacteraceae</taxon>
        <taxon>Undibacterium</taxon>
    </lineage>
</organism>
<dbReference type="RefSeq" id="WP_186916342.1">
    <property type="nucleotide sequence ID" value="NZ_JACOFZ010000003.1"/>
</dbReference>
<feature type="transmembrane region" description="Helical" evidence="4">
    <location>
        <begin position="118"/>
        <end position="136"/>
    </location>
</feature>
<evidence type="ECO:0000313" key="6">
    <source>
        <dbReference type="EMBL" id="MBC3882003.1"/>
    </source>
</evidence>
<feature type="transmembrane region" description="Helical" evidence="4">
    <location>
        <begin position="6"/>
        <end position="24"/>
    </location>
</feature>
<protein>
    <submittedName>
        <fullName evidence="6">AraC family transcriptional regulator</fullName>
    </submittedName>
</protein>
<dbReference type="PANTHER" id="PTHR43280">
    <property type="entry name" value="ARAC-FAMILY TRANSCRIPTIONAL REGULATOR"/>
    <property type="match status" value="1"/>
</dbReference>
<keyword evidence="2" id="KW-0238">DNA-binding</keyword>
<dbReference type="InterPro" id="IPR009057">
    <property type="entry name" value="Homeodomain-like_sf"/>
</dbReference>
<sequence>MTYYLSHIQIANAVLCLLMAAQLLGMPAMRTLPKRLLAMNCFLYAHQSIALVILLNSNSAWFSLSRPLGAMLLGPALYLYFACLQRTDGKLRRHDLWHAFAAILIFLCLYLIKPMRAWIDTAILISFVLYTMITAWSMRPGQQALAHLGSHAASAFIWLKALLAMSVVNIIIELAVNLELAQGTALSDSISMLIASIAFFAINATMVLAALQRSHFLEWMYQFGAPQKLGEDAVEPKSDTAIEEQTECRALFERWVQLIQTEQLHKLEFGITLPQAARKLQIPARQLSNAVNQIYGKSFSMHLNDLRVQEAQVLLSSRPDLSIIEVMHEAGFSTKSNFNKEFLRVTGMSPSAYRDENLSASPLP</sequence>
<keyword evidence="4" id="KW-0812">Transmembrane</keyword>
<evidence type="ECO:0000256" key="3">
    <source>
        <dbReference type="ARBA" id="ARBA00023163"/>
    </source>
</evidence>
<dbReference type="GO" id="GO:0043565">
    <property type="term" value="F:sequence-specific DNA binding"/>
    <property type="evidence" value="ECO:0007669"/>
    <property type="project" value="InterPro"/>
</dbReference>
<dbReference type="AlphaFoldDB" id="A0A923KPN4"/>
<dbReference type="InterPro" id="IPR018060">
    <property type="entry name" value="HTH_AraC"/>
</dbReference>
<evidence type="ECO:0000256" key="1">
    <source>
        <dbReference type="ARBA" id="ARBA00023015"/>
    </source>
</evidence>
<proteinExistence type="predicted"/>
<dbReference type="SMART" id="SM00342">
    <property type="entry name" value="HTH_ARAC"/>
    <property type="match status" value="1"/>
</dbReference>
<feature type="transmembrane region" description="Helical" evidence="4">
    <location>
        <begin position="36"/>
        <end position="55"/>
    </location>
</feature>
<evidence type="ECO:0000256" key="4">
    <source>
        <dbReference type="SAM" id="Phobius"/>
    </source>
</evidence>
<feature type="transmembrane region" description="Helical" evidence="4">
    <location>
        <begin position="190"/>
        <end position="211"/>
    </location>
</feature>
<dbReference type="PANTHER" id="PTHR43280:SF29">
    <property type="entry name" value="ARAC-FAMILY TRANSCRIPTIONAL REGULATOR"/>
    <property type="match status" value="1"/>
</dbReference>
<dbReference type="Pfam" id="PF12833">
    <property type="entry name" value="HTH_18"/>
    <property type="match status" value="1"/>
</dbReference>
<feature type="transmembrane region" description="Helical" evidence="4">
    <location>
        <begin position="96"/>
        <end position="112"/>
    </location>
</feature>